<feature type="compositionally biased region" description="Acidic residues" evidence="9">
    <location>
        <begin position="312"/>
        <end position="331"/>
    </location>
</feature>
<dbReference type="PANTHER" id="PTHR16466:SF6">
    <property type="entry name" value="TELOMERIC REPEAT-BINDING FACTOR 2-INTERACTING PROTEIN 1"/>
    <property type="match status" value="1"/>
</dbReference>
<keyword evidence="5" id="KW-0010">Activator</keyword>
<dbReference type="InterPro" id="IPR001357">
    <property type="entry name" value="BRCT_dom"/>
</dbReference>
<dbReference type="HOGENOM" id="CLU_006783_1_0_1"/>
<feature type="compositionally biased region" description="Basic and acidic residues" evidence="9">
    <location>
        <begin position="295"/>
        <end position="310"/>
    </location>
</feature>
<evidence type="ECO:0000256" key="4">
    <source>
        <dbReference type="ARBA" id="ARBA00023015"/>
    </source>
</evidence>
<dbReference type="KEGG" id="trr:M419DRAFT_83470"/>
<feature type="compositionally biased region" description="Polar residues" evidence="9">
    <location>
        <begin position="639"/>
        <end position="668"/>
    </location>
</feature>
<dbReference type="GO" id="GO:0031848">
    <property type="term" value="P:protection from non-homologous end joining at telomere"/>
    <property type="evidence" value="ECO:0007669"/>
    <property type="project" value="TreeGrafter"/>
</dbReference>
<dbReference type="Pfam" id="PF08914">
    <property type="entry name" value="Myb_Rap1"/>
    <property type="match status" value="1"/>
</dbReference>
<dbReference type="Pfam" id="PF01388">
    <property type="entry name" value="ARID"/>
    <property type="match status" value="1"/>
</dbReference>
<keyword evidence="4" id="KW-0805">Transcription regulation</keyword>
<evidence type="ECO:0000256" key="1">
    <source>
        <dbReference type="ARBA" id="ARBA00010467"/>
    </source>
</evidence>
<comment type="subcellular location">
    <subcellularLocation>
        <location evidence="8">Nucleus</location>
    </subcellularLocation>
    <subcellularLocation>
        <location evidence="8">Chromosome</location>
        <location evidence="8">Telomere</location>
    </subcellularLocation>
</comment>
<evidence type="ECO:0000256" key="8">
    <source>
        <dbReference type="RuleBase" id="RU367107"/>
    </source>
</evidence>
<dbReference type="Proteomes" id="UP000024376">
    <property type="component" value="Unassembled WGS sequence"/>
</dbReference>
<keyword evidence="6" id="KW-0804">Transcription</keyword>
<feature type="region of interest" description="Disordered" evidence="9">
    <location>
        <begin position="433"/>
        <end position="682"/>
    </location>
</feature>
<dbReference type="InterPro" id="IPR009057">
    <property type="entry name" value="Homeodomain-like_sf"/>
</dbReference>
<keyword evidence="3 8" id="KW-0779">Telomere</keyword>
<evidence type="ECO:0000256" key="7">
    <source>
        <dbReference type="ARBA" id="ARBA00023242"/>
    </source>
</evidence>
<proteinExistence type="inferred from homology"/>
<comment type="similarity">
    <text evidence="1 8">Belongs to the RAP1 family.</text>
</comment>
<feature type="compositionally biased region" description="Acidic residues" evidence="9">
    <location>
        <begin position="433"/>
        <end position="445"/>
    </location>
</feature>
<dbReference type="InterPro" id="IPR036431">
    <property type="entry name" value="ARID_dom_sf"/>
</dbReference>
<dbReference type="InterPro" id="IPR039595">
    <property type="entry name" value="TE2IP/Rap1"/>
</dbReference>
<dbReference type="GO" id="GO:0070187">
    <property type="term" value="C:shelterin complex"/>
    <property type="evidence" value="ECO:0007669"/>
    <property type="project" value="TreeGrafter"/>
</dbReference>
<comment type="function">
    <text evidence="8">Involved in the regulation of telomere length, clustering and has a specific role in telomere position effect (TPE).</text>
</comment>
<evidence type="ECO:0000256" key="2">
    <source>
        <dbReference type="ARBA" id="ARBA00022454"/>
    </source>
</evidence>
<dbReference type="Pfam" id="PF16589">
    <property type="entry name" value="BRCT_2"/>
    <property type="match status" value="1"/>
</dbReference>
<reference evidence="12" key="1">
    <citation type="journal article" date="2013" name="Ind. Biotechnol.">
        <title>Comparative genomics analysis of Trichoderma reesei strains.</title>
        <authorList>
            <person name="Koike H."/>
            <person name="Aerts A."/>
            <person name="LaButti K."/>
            <person name="Grigoriev I.V."/>
            <person name="Baker S.E."/>
        </authorList>
    </citation>
    <scope>NUCLEOTIDE SEQUENCE [LARGE SCALE GENOMIC DNA]</scope>
    <source>
        <strain evidence="12">ATCC 56765 / BCRC 32924 / NRRL 11460 / Rut C-30</strain>
    </source>
</reference>
<feature type="region of interest" description="Disordered" evidence="9">
    <location>
        <begin position="185"/>
        <end position="271"/>
    </location>
</feature>
<evidence type="ECO:0000259" key="10">
    <source>
        <dbReference type="PROSITE" id="PS51011"/>
    </source>
</evidence>
<feature type="compositionally biased region" description="Basic and acidic residues" evidence="9">
    <location>
        <begin position="483"/>
        <end position="499"/>
    </location>
</feature>
<sequence>MASHITYDGVTGSGGNIFGGIKFWVSVSVPQRSSIIEKIESNGGVVVPREKDADMLIADHAKKNSPPESYSWKFITDSVNAGIIQVEDKYLNGQVPSASTARRSILAGPHARKTRTPFTTHDDALIAKYVLKEGINTAGNVLYMKLEDEYPHHPWQSWRARWVKALSFKSDEELKRLARLANVNSHNAPTTAEHTTRIHQREERPQAPRANADSSAGREPSRNRTQPSPRVSRVSTSEAALRPEALSPTRPPGRNRTEDAVHEPSGDAVEEGTSQYHDAAGLDESAAFEEQEAVENERQGEHEAHDRGQEEAGAEPEDQQEEEDTQDDDVSIDGGPSSFSERDQFFSDLRDYCEANDKRLHTRCVIEDHEVDLFDLYQAVSAQSVPLDEVDWKQVAEAVGLGRSQRKEVTAGLLESSYNRYLGDFVEAMMSFEDNEEDPDEDITEEDRVVSGDEETANNSTTPQSSQHNRVLSSKVSGPGESNSRKRLPDERPSTPERMPKRRRTMHTEIPMTPEDKLRTTARLSAPLSAPGNLQRITDEEQAETGEPSQRTPRQQPPAEESFDTTPSQQLRSETELVVNPEHAETPTLYFSPTAARLGQRNDGRLETIQEGVPSTYTPIRRPPKKRTLPASFEEAQSPRRTPQQQPDNGQEQRPQQLRQEATGPSNPDEQDVEANVEENKEEFRRCKKDYLSRGYKKHEIIEAMRRTTMTPGEVMDIVIESLRAGRGVPDNYEGIWTDRDDSQLRYVVRVGGLERMPGDDPEGRRRKEKAQKMLDRLLHKHGEARVELRRKFLREVALAEQEMERGLRA</sequence>
<dbReference type="SUPFAM" id="SSF46689">
    <property type="entry name" value="Homeodomain-like"/>
    <property type="match status" value="1"/>
</dbReference>
<feature type="region of interest" description="Disordered" evidence="9">
    <location>
        <begin position="288"/>
        <end position="341"/>
    </location>
</feature>
<feature type="compositionally biased region" description="Basic and acidic residues" evidence="9">
    <location>
        <begin position="194"/>
        <end position="206"/>
    </location>
</feature>
<feature type="compositionally biased region" description="Polar residues" evidence="9">
    <location>
        <begin position="457"/>
        <end position="482"/>
    </location>
</feature>
<dbReference type="SUPFAM" id="SSF46774">
    <property type="entry name" value="ARID-like"/>
    <property type="match status" value="1"/>
</dbReference>
<evidence type="ECO:0000256" key="5">
    <source>
        <dbReference type="ARBA" id="ARBA00023159"/>
    </source>
</evidence>
<name>A0A024S8A5_HYPJR</name>
<dbReference type="EMBL" id="KI911152">
    <property type="protein sequence ID" value="ETS00397.1"/>
    <property type="molecule type" value="Genomic_DNA"/>
</dbReference>
<dbReference type="CDD" id="cd16100">
    <property type="entry name" value="ARID"/>
    <property type="match status" value="1"/>
</dbReference>
<dbReference type="OrthoDB" id="435460at2759"/>
<protein>
    <recommendedName>
        <fullName evidence="8">DNA-binding protein RAP1</fullName>
    </recommendedName>
</protein>
<dbReference type="InterPro" id="IPR015010">
    <property type="entry name" value="TERF2IP_Myb"/>
</dbReference>
<evidence type="ECO:0000256" key="9">
    <source>
        <dbReference type="SAM" id="MobiDB-lite"/>
    </source>
</evidence>
<keyword evidence="2 8" id="KW-0158">Chromosome</keyword>
<comment type="subunit">
    <text evidence="8">Homodimer.</text>
</comment>
<keyword evidence="7 8" id="KW-0539">Nucleus</keyword>
<dbReference type="SMART" id="SM00501">
    <property type="entry name" value="BRIGHT"/>
    <property type="match status" value="1"/>
</dbReference>
<organism evidence="11 12">
    <name type="scientific">Hypocrea jecorina (strain ATCC 56765 / BCRC 32924 / NRRL 11460 / Rut C-30)</name>
    <name type="common">Trichoderma reesei</name>
    <dbReference type="NCBI Taxonomy" id="1344414"/>
    <lineage>
        <taxon>Eukaryota</taxon>
        <taxon>Fungi</taxon>
        <taxon>Dikarya</taxon>
        <taxon>Ascomycota</taxon>
        <taxon>Pezizomycotina</taxon>
        <taxon>Sordariomycetes</taxon>
        <taxon>Hypocreomycetidae</taxon>
        <taxon>Hypocreales</taxon>
        <taxon>Hypocreaceae</taxon>
        <taxon>Trichoderma</taxon>
    </lineage>
</organism>
<dbReference type="PANTHER" id="PTHR16466">
    <property type="entry name" value="TELOMERE REPEAT-BINDING FACTOR 2-INTERACTING PROTEIN 1"/>
    <property type="match status" value="1"/>
</dbReference>
<dbReference type="GO" id="GO:0010833">
    <property type="term" value="P:telomere maintenance via telomere lengthening"/>
    <property type="evidence" value="ECO:0007669"/>
    <property type="project" value="UniProtKB-UniRule"/>
</dbReference>
<dbReference type="AlphaFoldDB" id="A0A024S8A5"/>
<dbReference type="InterPro" id="IPR001606">
    <property type="entry name" value="ARID_dom"/>
</dbReference>
<evidence type="ECO:0000256" key="6">
    <source>
        <dbReference type="ARBA" id="ARBA00023163"/>
    </source>
</evidence>
<evidence type="ECO:0000256" key="3">
    <source>
        <dbReference type="ARBA" id="ARBA00022895"/>
    </source>
</evidence>
<feature type="domain" description="ARID" evidence="10">
    <location>
        <begin position="339"/>
        <end position="430"/>
    </location>
</feature>
<dbReference type="Gene3D" id="1.10.150.60">
    <property type="entry name" value="ARID DNA-binding domain"/>
    <property type="match status" value="1"/>
</dbReference>
<dbReference type="InterPro" id="IPR038104">
    <property type="entry name" value="Rap1_C_sf"/>
</dbReference>
<dbReference type="InterPro" id="IPR021661">
    <property type="entry name" value="Rap1_C"/>
</dbReference>
<accession>A0A024S8A5</accession>
<dbReference type="CDD" id="cd11655">
    <property type="entry name" value="rap1_myb-like"/>
    <property type="match status" value="1"/>
</dbReference>
<dbReference type="Gene3D" id="1.10.10.2170">
    <property type="match status" value="1"/>
</dbReference>
<dbReference type="Gene3D" id="1.10.10.60">
    <property type="entry name" value="Homeodomain-like"/>
    <property type="match status" value="1"/>
</dbReference>
<dbReference type="SMART" id="SM01014">
    <property type="entry name" value="ARID"/>
    <property type="match status" value="1"/>
</dbReference>
<gene>
    <name evidence="11" type="ORF">M419DRAFT_83470</name>
</gene>
<evidence type="ECO:0000313" key="12">
    <source>
        <dbReference type="Proteomes" id="UP000024376"/>
    </source>
</evidence>
<evidence type="ECO:0000313" key="11">
    <source>
        <dbReference type="EMBL" id="ETS00397.1"/>
    </source>
</evidence>
<feature type="compositionally biased region" description="Polar residues" evidence="9">
    <location>
        <begin position="223"/>
        <end position="238"/>
    </location>
</feature>
<dbReference type="PROSITE" id="PS51011">
    <property type="entry name" value="ARID"/>
    <property type="match status" value="1"/>
</dbReference>
<feature type="compositionally biased region" description="Basic and acidic residues" evidence="9">
    <location>
        <begin position="255"/>
        <end position="265"/>
    </location>
</feature>
<dbReference type="GO" id="GO:0042162">
    <property type="term" value="F:telomeric DNA binding"/>
    <property type="evidence" value="ECO:0007669"/>
    <property type="project" value="TreeGrafter"/>
</dbReference>
<dbReference type="Pfam" id="PF11626">
    <property type="entry name" value="Rap1_C"/>
    <property type="match status" value="1"/>
</dbReference>